<name>A0A8S1KMU9_9CILI</name>
<reference evidence="1" key="1">
    <citation type="submission" date="2021-01" db="EMBL/GenBank/DDBJ databases">
        <authorList>
            <consortium name="Genoscope - CEA"/>
            <person name="William W."/>
        </authorList>
    </citation>
    <scope>NUCLEOTIDE SEQUENCE</scope>
</reference>
<proteinExistence type="predicted"/>
<evidence type="ECO:0000313" key="1">
    <source>
        <dbReference type="EMBL" id="CAD8055423.1"/>
    </source>
</evidence>
<accession>A0A8S1KMU9</accession>
<comment type="caution">
    <text evidence="1">The sequence shown here is derived from an EMBL/GenBank/DDBJ whole genome shotgun (WGS) entry which is preliminary data.</text>
</comment>
<dbReference type="Proteomes" id="UP000692954">
    <property type="component" value="Unassembled WGS sequence"/>
</dbReference>
<organism evidence="1 2">
    <name type="scientific">Paramecium sonneborni</name>
    <dbReference type="NCBI Taxonomy" id="65129"/>
    <lineage>
        <taxon>Eukaryota</taxon>
        <taxon>Sar</taxon>
        <taxon>Alveolata</taxon>
        <taxon>Ciliophora</taxon>
        <taxon>Intramacronucleata</taxon>
        <taxon>Oligohymenophorea</taxon>
        <taxon>Peniculida</taxon>
        <taxon>Parameciidae</taxon>
        <taxon>Paramecium</taxon>
    </lineage>
</organism>
<evidence type="ECO:0000313" key="2">
    <source>
        <dbReference type="Proteomes" id="UP000692954"/>
    </source>
</evidence>
<gene>
    <name evidence="1" type="ORF">PSON_ATCC_30995.1.T0090235</name>
</gene>
<sequence>MINQTNISYFKKNVSKQKQFYSNILDRIICKIILRNRNKNYSSNNLNNCKIKIDQKVKSRIVLYQLVVGILNQEDNQLHQK</sequence>
<protein>
    <submittedName>
        <fullName evidence="1">Uncharacterized protein</fullName>
    </submittedName>
</protein>
<dbReference type="AlphaFoldDB" id="A0A8S1KMU9"/>
<dbReference type="EMBL" id="CAJJDN010000009">
    <property type="protein sequence ID" value="CAD8055423.1"/>
    <property type="molecule type" value="Genomic_DNA"/>
</dbReference>
<keyword evidence="2" id="KW-1185">Reference proteome</keyword>